<name>A0AAF0PQS5_SOLVR</name>
<dbReference type="AlphaFoldDB" id="A0AAF0PQS5"/>
<proteinExistence type="predicted"/>
<sequence length="70" mass="7878">MRTPILGQTSCQGNLKMCMEEACPRRGLAPPLAKYLVHVADMSRTLPSQNLIMKLVGTLLRRKLVPRQNM</sequence>
<accession>A0AAF0PQS5</accession>
<protein>
    <submittedName>
        <fullName evidence="1">Uncharacterized protein</fullName>
    </submittedName>
</protein>
<dbReference type="Proteomes" id="UP001234989">
    <property type="component" value="Chromosome 1"/>
</dbReference>
<evidence type="ECO:0000313" key="2">
    <source>
        <dbReference type="Proteomes" id="UP001234989"/>
    </source>
</evidence>
<gene>
    <name evidence="1" type="ORF">MTR67_002327</name>
</gene>
<dbReference type="EMBL" id="CP133612">
    <property type="protein sequence ID" value="WMV08942.1"/>
    <property type="molecule type" value="Genomic_DNA"/>
</dbReference>
<evidence type="ECO:0000313" key="1">
    <source>
        <dbReference type="EMBL" id="WMV08942.1"/>
    </source>
</evidence>
<keyword evidence="2" id="KW-1185">Reference proteome</keyword>
<reference evidence="1" key="1">
    <citation type="submission" date="2023-08" db="EMBL/GenBank/DDBJ databases">
        <title>A de novo genome assembly of Solanum verrucosum Schlechtendal, a Mexican diploid species geographically isolated from the other diploid A-genome species in potato relatives.</title>
        <authorList>
            <person name="Hosaka K."/>
        </authorList>
    </citation>
    <scope>NUCLEOTIDE SEQUENCE</scope>
    <source>
        <tissue evidence="1">Young leaves</tissue>
    </source>
</reference>
<organism evidence="1 2">
    <name type="scientific">Solanum verrucosum</name>
    <dbReference type="NCBI Taxonomy" id="315347"/>
    <lineage>
        <taxon>Eukaryota</taxon>
        <taxon>Viridiplantae</taxon>
        <taxon>Streptophyta</taxon>
        <taxon>Embryophyta</taxon>
        <taxon>Tracheophyta</taxon>
        <taxon>Spermatophyta</taxon>
        <taxon>Magnoliopsida</taxon>
        <taxon>eudicotyledons</taxon>
        <taxon>Gunneridae</taxon>
        <taxon>Pentapetalae</taxon>
        <taxon>asterids</taxon>
        <taxon>lamiids</taxon>
        <taxon>Solanales</taxon>
        <taxon>Solanaceae</taxon>
        <taxon>Solanoideae</taxon>
        <taxon>Solaneae</taxon>
        <taxon>Solanum</taxon>
    </lineage>
</organism>